<name>A0AAD7LXV0_QUISA</name>
<evidence type="ECO:0000313" key="5">
    <source>
        <dbReference type="Proteomes" id="UP001163823"/>
    </source>
</evidence>
<dbReference type="Proteomes" id="UP001163823">
    <property type="component" value="Chromosome 6"/>
</dbReference>
<feature type="region of interest" description="Disordered" evidence="2">
    <location>
        <begin position="1"/>
        <end position="21"/>
    </location>
</feature>
<dbReference type="InterPro" id="IPR002939">
    <property type="entry name" value="DnaJ_C"/>
</dbReference>
<gene>
    <name evidence="4" type="ORF">O6P43_015631</name>
</gene>
<dbReference type="InterPro" id="IPR051339">
    <property type="entry name" value="DnaJ_subfamily_B"/>
</dbReference>
<dbReference type="GO" id="GO:0051082">
    <property type="term" value="F:unfolded protein binding"/>
    <property type="evidence" value="ECO:0007669"/>
    <property type="project" value="InterPro"/>
</dbReference>
<dbReference type="AlphaFoldDB" id="A0AAD7LXV0"/>
<dbReference type="PANTHER" id="PTHR24078:SF538">
    <property type="entry name" value="DNAJ HEAT SHOCK FAMILY PROTEIN"/>
    <property type="match status" value="1"/>
</dbReference>
<dbReference type="InterPro" id="IPR008971">
    <property type="entry name" value="HSP40/DnaJ_pept-bd"/>
</dbReference>
<dbReference type="FunFam" id="2.60.260.20:FF:000002">
    <property type="entry name" value="Dnaj homolog subfamily b member"/>
    <property type="match status" value="1"/>
</dbReference>
<evidence type="ECO:0000256" key="1">
    <source>
        <dbReference type="ARBA" id="ARBA00023186"/>
    </source>
</evidence>
<dbReference type="GO" id="GO:0051087">
    <property type="term" value="F:protein-folding chaperone binding"/>
    <property type="evidence" value="ECO:0007669"/>
    <property type="project" value="TreeGrafter"/>
</dbReference>
<dbReference type="CDD" id="cd10747">
    <property type="entry name" value="DnaJ_C"/>
    <property type="match status" value="1"/>
</dbReference>
<evidence type="ECO:0000256" key="2">
    <source>
        <dbReference type="SAM" id="MobiDB-lite"/>
    </source>
</evidence>
<dbReference type="SUPFAM" id="SSF49493">
    <property type="entry name" value="HSP40/DnaJ peptide-binding domain"/>
    <property type="match status" value="1"/>
</dbReference>
<accession>A0AAD7LXV0</accession>
<keyword evidence="5" id="KW-1185">Reference proteome</keyword>
<dbReference type="Pfam" id="PF01556">
    <property type="entry name" value="DnaJ_C"/>
    <property type="match status" value="1"/>
</dbReference>
<keyword evidence="1" id="KW-0143">Chaperone</keyword>
<dbReference type="EMBL" id="JARAOO010000006">
    <property type="protein sequence ID" value="KAJ7966108.1"/>
    <property type="molecule type" value="Genomic_DNA"/>
</dbReference>
<dbReference type="Gene3D" id="2.60.260.20">
    <property type="entry name" value="Urease metallochaperone UreE, N-terminal domain"/>
    <property type="match status" value="1"/>
</dbReference>
<sequence length="181" mass="19414">MPPPGSGPSGGDGWSNGFNPRNAEDIFAEFFGSSPLGFGSSGPGRSKRFQSDGGGMFGGFGGSDNIFQSYSEGASMPKKPPPIESKLPCSLEELYCGSSRKMKISRTVVGVNGHQVTNTEILTIDVKPGWKKGTKITFPDKGNEMPNLLPADLVFVIDEKPHNIYKRNSNDLIVSQRVITS</sequence>
<evidence type="ECO:0000313" key="4">
    <source>
        <dbReference type="EMBL" id="KAJ7966108.1"/>
    </source>
</evidence>
<proteinExistence type="predicted"/>
<comment type="caution">
    <text evidence="4">The sequence shown here is derived from an EMBL/GenBank/DDBJ whole genome shotgun (WGS) entry which is preliminary data.</text>
</comment>
<organism evidence="4 5">
    <name type="scientific">Quillaja saponaria</name>
    <name type="common">Soap bark tree</name>
    <dbReference type="NCBI Taxonomy" id="32244"/>
    <lineage>
        <taxon>Eukaryota</taxon>
        <taxon>Viridiplantae</taxon>
        <taxon>Streptophyta</taxon>
        <taxon>Embryophyta</taxon>
        <taxon>Tracheophyta</taxon>
        <taxon>Spermatophyta</taxon>
        <taxon>Magnoliopsida</taxon>
        <taxon>eudicotyledons</taxon>
        <taxon>Gunneridae</taxon>
        <taxon>Pentapetalae</taxon>
        <taxon>rosids</taxon>
        <taxon>fabids</taxon>
        <taxon>Fabales</taxon>
        <taxon>Quillajaceae</taxon>
        <taxon>Quillaja</taxon>
    </lineage>
</organism>
<protein>
    <submittedName>
        <fullName evidence="4">DnaJ subfamily B member like</fullName>
    </submittedName>
</protein>
<dbReference type="KEGG" id="qsa:O6P43_015631"/>
<dbReference type="GO" id="GO:0005829">
    <property type="term" value="C:cytosol"/>
    <property type="evidence" value="ECO:0007669"/>
    <property type="project" value="TreeGrafter"/>
</dbReference>
<dbReference type="GO" id="GO:0006457">
    <property type="term" value="P:protein folding"/>
    <property type="evidence" value="ECO:0007669"/>
    <property type="project" value="InterPro"/>
</dbReference>
<dbReference type="PANTHER" id="PTHR24078">
    <property type="entry name" value="DNAJ HOMOLOG SUBFAMILY C MEMBER"/>
    <property type="match status" value="1"/>
</dbReference>
<reference evidence="4" key="1">
    <citation type="journal article" date="2023" name="Science">
        <title>Elucidation of the pathway for biosynthesis of saponin adjuvants from the soapbark tree.</title>
        <authorList>
            <person name="Reed J."/>
            <person name="Orme A."/>
            <person name="El-Demerdash A."/>
            <person name="Owen C."/>
            <person name="Martin L.B.B."/>
            <person name="Misra R.C."/>
            <person name="Kikuchi S."/>
            <person name="Rejzek M."/>
            <person name="Martin A.C."/>
            <person name="Harkess A."/>
            <person name="Leebens-Mack J."/>
            <person name="Louveau T."/>
            <person name="Stephenson M.J."/>
            <person name="Osbourn A."/>
        </authorList>
    </citation>
    <scope>NUCLEOTIDE SEQUENCE</scope>
    <source>
        <strain evidence="4">S10</strain>
    </source>
</reference>
<evidence type="ECO:0000259" key="3">
    <source>
        <dbReference type="Pfam" id="PF01556"/>
    </source>
</evidence>
<feature type="domain" description="Chaperone DnaJ C-terminal" evidence="3">
    <location>
        <begin position="83"/>
        <end position="176"/>
    </location>
</feature>